<protein>
    <recommendedName>
        <fullName evidence="1">PD-(D/E)XK nuclease-like domain-containing protein</fullName>
    </recommendedName>
</protein>
<sequence length="317" mass="36088">MNLTKLAEDLHAKESVDKSDFQRTARILQSIWREEQGFSCHEYADKKGKAHLRGSRLPMPWAEDSLSNFITDGVRQVVREEVCNPKVSKGKLFGKPRIFDNLLSSQPLCFNLFAELKRDIPLAIDLVKELTSGRFRQVNAIEFEFSPGRRDSRYLGDRSAFDVFIDCETSTGACGFIGIEVKYHENLIGPAGKDGEQKQENVRYDQVADEMNCFSAGTRDALKLSPLEQIWRDHLLAGAICDTDHYEDGLFVMLYPKDNHHVKGAVTDYRNCLSNDSSFSEWTLEDVCSCLKKYSTAGWIDLFVDRYLAFEKITALL</sequence>
<accession>B4S9X7</accession>
<proteinExistence type="predicted"/>
<dbReference type="OrthoDB" id="1092934at2"/>
<dbReference type="eggNOG" id="ENOG502ZAUM">
    <property type="taxonomic scope" value="Bacteria"/>
</dbReference>
<dbReference type="KEGG" id="pph:Ppha_1411"/>
<dbReference type="Pfam" id="PF20796">
    <property type="entry name" value="PDDEXK_13"/>
    <property type="match status" value="1"/>
</dbReference>
<dbReference type="HOGENOM" id="CLU_050035_0_0_10"/>
<gene>
    <name evidence="2" type="ordered locus">Ppha_1411</name>
</gene>
<dbReference type="RefSeq" id="WP_012508163.1">
    <property type="nucleotide sequence ID" value="NC_011060.1"/>
</dbReference>
<keyword evidence="3" id="KW-1185">Reference proteome</keyword>
<evidence type="ECO:0000313" key="3">
    <source>
        <dbReference type="Proteomes" id="UP000002724"/>
    </source>
</evidence>
<dbReference type="InterPro" id="IPR048822">
    <property type="entry name" value="PDDEXK_13"/>
</dbReference>
<evidence type="ECO:0000313" key="2">
    <source>
        <dbReference type="EMBL" id="ACF43673.1"/>
    </source>
</evidence>
<dbReference type="Proteomes" id="UP000002724">
    <property type="component" value="Chromosome"/>
</dbReference>
<name>B4S9X7_PELPB</name>
<dbReference type="AlphaFoldDB" id="B4S9X7"/>
<feature type="domain" description="PD-(D/E)XK nuclease-like" evidence="1">
    <location>
        <begin position="19"/>
        <end position="308"/>
    </location>
</feature>
<organism evidence="2 3">
    <name type="scientific">Pelodictyon phaeoclathratiforme (strain DSM 5477 / BU-1)</name>
    <dbReference type="NCBI Taxonomy" id="324925"/>
    <lineage>
        <taxon>Bacteria</taxon>
        <taxon>Pseudomonadati</taxon>
        <taxon>Chlorobiota</taxon>
        <taxon>Chlorobiia</taxon>
        <taxon>Chlorobiales</taxon>
        <taxon>Chlorobiaceae</taxon>
        <taxon>Chlorobium/Pelodictyon group</taxon>
        <taxon>Pelodictyon</taxon>
    </lineage>
</organism>
<dbReference type="EMBL" id="CP001110">
    <property type="protein sequence ID" value="ACF43673.1"/>
    <property type="molecule type" value="Genomic_DNA"/>
</dbReference>
<reference evidence="2 3" key="1">
    <citation type="submission" date="2008-06" db="EMBL/GenBank/DDBJ databases">
        <title>Complete sequence of Pelodictyon phaeoclathratiforme BU-1.</title>
        <authorList>
            <consortium name="US DOE Joint Genome Institute"/>
            <person name="Lucas S."/>
            <person name="Copeland A."/>
            <person name="Lapidus A."/>
            <person name="Glavina del Rio T."/>
            <person name="Dalin E."/>
            <person name="Tice H."/>
            <person name="Bruce D."/>
            <person name="Goodwin L."/>
            <person name="Pitluck S."/>
            <person name="Schmutz J."/>
            <person name="Larimer F."/>
            <person name="Land M."/>
            <person name="Hauser L."/>
            <person name="Kyrpides N."/>
            <person name="Mikhailova N."/>
            <person name="Liu Z."/>
            <person name="Li T."/>
            <person name="Zhao F."/>
            <person name="Overmann J."/>
            <person name="Bryant D.A."/>
            <person name="Richardson P."/>
        </authorList>
    </citation>
    <scope>NUCLEOTIDE SEQUENCE [LARGE SCALE GENOMIC DNA]</scope>
    <source>
        <strain evidence="3">DSM 5477 / BU-1</strain>
    </source>
</reference>
<evidence type="ECO:0000259" key="1">
    <source>
        <dbReference type="Pfam" id="PF20796"/>
    </source>
</evidence>